<accession>A0A438IX05</accession>
<dbReference type="AlphaFoldDB" id="A0A438IX05"/>
<dbReference type="Proteomes" id="UP000288805">
    <property type="component" value="Unassembled WGS sequence"/>
</dbReference>
<evidence type="ECO:0008006" key="3">
    <source>
        <dbReference type="Google" id="ProtNLM"/>
    </source>
</evidence>
<organism evidence="1 2">
    <name type="scientific">Vitis vinifera</name>
    <name type="common">Grape</name>
    <dbReference type="NCBI Taxonomy" id="29760"/>
    <lineage>
        <taxon>Eukaryota</taxon>
        <taxon>Viridiplantae</taxon>
        <taxon>Streptophyta</taxon>
        <taxon>Embryophyta</taxon>
        <taxon>Tracheophyta</taxon>
        <taxon>Spermatophyta</taxon>
        <taxon>Magnoliopsida</taxon>
        <taxon>eudicotyledons</taxon>
        <taxon>Gunneridae</taxon>
        <taxon>Pentapetalae</taxon>
        <taxon>rosids</taxon>
        <taxon>Vitales</taxon>
        <taxon>Vitaceae</taxon>
        <taxon>Viteae</taxon>
        <taxon>Vitis</taxon>
    </lineage>
</organism>
<sequence>MGLASVGSFLEGLHQCIEDVKEGRWEKGWKEMGRSFSLGRGDKGGWLAMVEALRKLDSSFDKRSNNKKRGYWEDRLRIRDAKGRTWKVWVGKWKSPGVERQDGFGKLGKGRALLELEFVEEARRVLISGDLYPTLWWEAMLSLRQEAGRKRGLWSRPSGEIRGDADACAGLRVEEMACAGFEEQRKSVDGIGRLAQEVGSDAMGFQAQVEGEASKGVMFGHRIPGARACPPVIIGHSKGGNLELEFVRLREEEIGRRQQPDLHHSMADRVLEEEAARYGLVMNLGGLRAQGSSSSNFFYFGRTPEREFYDYFWGAKGGHSGRKGGEKLRSGRFLDWRVLNAMGSAGGVLICWDKRSLEILDWEEGQFSISCRFRNVGDGGIWVFTGVYGPFSKKKGSACGRRLGQLEDCGRSLGV</sequence>
<gene>
    <name evidence="1" type="ORF">CK203_022724</name>
</gene>
<reference evidence="1 2" key="1">
    <citation type="journal article" date="2018" name="PLoS Genet.">
        <title>Population sequencing reveals clonal diversity and ancestral inbreeding in the grapevine cultivar Chardonnay.</title>
        <authorList>
            <person name="Roach M.J."/>
            <person name="Johnson D.L."/>
            <person name="Bohlmann J."/>
            <person name="van Vuuren H.J."/>
            <person name="Jones S.J."/>
            <person name="Pretorius I.S."/>
            <person name="Schmidt S.A."/>
            <person name="Borneman A.R."/>
        </authorList>
    </citation>
    <scope>NUCLEOTIDE SEQUENCE [LARGE SCALE GENOMIC DNA]</scope>
    <source>
        <strain evidence="2">cv. Chardonnay</strain>
        <tissue evidence="1">Leaf</tissue>
    </source>
</reference>
<protein>
    <recommendedName>
        <fullName evidence="3">DUF4283 domain-containing protein</fullName>
    </recommendedName>
</protein>
<evidence type="ECO:0000313" key="1">
    <source>
        <dbReference type="EMBL" id="RVX01085.1"/>
    </source>
</evidence>
<evidence type="ECO:0000313" key="2">
    <source>
        <dbReference type="Proteomes" id="UP000288805"/>
    </source>
</evidence>
<name>A0A438IX05_VITVI</name>
<comment type="caution">
    <text evidence="1">The sequence shown here is derived from an EMBL/GenBank/DDBJ whole genome shotgun (WGS) entry which is preliminary data.</text>
</comment>
<dbReference type="EMBL" id="QGNW01000078">
    <property type="protein sequence ID" value="RVX01085.1"/>
    <property type="molecule type" value="Genomic_DNA"/>
</dbReference>
<proteinExistence type="predicted"/>